<dbReference type="GeneID" id="27310688"/>
<evidence type="ECO:0000313" key="2">
    <source>
        <dbReference type="EMBL" id="KIW06241.1"/>
    </source>
</evidence>
<evidence type="ECO:0000313" key="3">
    <source>
        <dbReference type="Proteomes" id="UP000053259"/>
    </source>
</evidence>
<name>A0A0D1XTY4_9PEZI</name>
<accession>A0A0D1XTY4</accession>
<proteinExistence type="predicted"/>
<dbReference type="VEuPathDB" id="FungiDB:PV09_02715"/>
<dbReference type="AlphaFoldDB" id="A0A0D1XTY4"/>
<keyword evidence="1" id="KW-0732">Signal</keyword>
<dbReference type="InParanoid" id="A0A0D1XTY4"/>
<reference evidence="2 3" key="1">
    <citation type="submission" date="2015-01" db="EMBL/GenBank/DDBJ databases">
        <title>The Genome Sequence of Ochroconis gallopava CBS43764.</title>
        <authorList>
            <consortium name="The Broad Institute Genomics Platform"/>
            <person name="Cuomo C."/>
            <person name="de Hoog S."/>
            <person name="Gorbushina A."/>
            <person name="Stielow B."/>
            <person name="Teixiera M."/>
            <person name="Abouelleil A."/>
            <person name="Chapman S.B."/>
            <person name="Priest M."/>
            <person name="Young S.K."/>
            <person name="Wortman J."/>
            <person name="Nusbaum C."/>
            <person name="Birren B."/>
        </authorList>
    </citation>
    <scope>NUCLEOTIDE SEQUENCE [LARGE SCALE GENOMIC DNA]</scope>
    <source>
        <strain evidence="2 3">CBS 43764</strain>
    </source>
</reference>
<evidence type="ECO:0000256" key="1">
    <source>
        <dbReference type="SAM" id="SignalP"/>
    </source>
</evidence>
<gene>
    <name evidence="2" type="ORF">PV09_02715</name>
</gene>
<dbReference type="EMBL" id="KN847535">
    <property type="protein sequence ID" value="KIW06241.1"/>
    <property type="molecule type" value="Genomic_DNA"/>
</dbReference>
<protein>
    <submittedName>
        <fullName evidence="2">Uncharacterized protein</fullName>
    </submittedName>
</protein>
<dbReference type="HOGENOM" id="CLU_1504600_0_0_1"/>
<sequence length="179" mass="19011">MHLPSLLTLVLAATGVAGQWRMKRGQAASGLVHRVGKPRSLDSHLIMAHQALAKSPRANAVVAFYEGPLCQGVPVYLHARNLTCYGPVRDDVTFTLLAADPDCQVMIRRHPCGVDRDATIMDTDGSCYAGSSDPKGLDVWVQCGVPSAIQAPPPAPKSTSTYSFSNDGFMGPKISSYGG</sequence>
<feature type="signal peptide" evidence="1">
    <location>
        <begin position="1"/>
        <end position="18"/>
    </location>
</feature>
<feature type="chain" id="PRO_5002236702" evidence="1">
    <location>
        <begin position="19"/>
        <end position="179"/>
    </location>
</feature>
<dbReference type="Proteomes" id="UP000053259">
    <property type="component" value="Unassembled WGS sequence"/>
</dbReference>
<keyword evidence="3" id="KW-1185">Reference proteome</keyword>
<organism evidence="2 3">
    <name type="scientific">Verruconis gallopava</name>
    <dbReference type="NCBI Taxonomy" id="253628"/>
    <lineage>
        <taxon>Eukaryota</taxon>
        <taxon>Fungi</taxon>
        <taxon>Dikarya</taxon>
        <taxon>Ascomycota</taxon>
        <taxon>Pezizomycotina</taxon>
        <taxon>Dothideomycetes</taxon>
        <taxon>Pleosporomycetidae</taxon>
        <taxon>Venturiales</taxon>
        <taxon>Sympoventuriaceae</taxon>
        <taxon>Verruconis</taxon>
    </lineage>
</organism>
<dbReference type="RefSeq" id="XP_016216110.1">
    <property type="nucleotide sequence ID" value="XM_016355804.1"/>
</dbReference>